<dbReference type="SUPFAM" id="SSF49401">
    <property type="entry name" value="Bacterial adhesins"/>
    <property type="match status" value="1"/>
</dbReference>
<evidence type="ECO:0000256" key="4">
    <source>
        <dbReference type="ARBA" id="ARBA00023263"/>
    </source>
</evidence>
<comment type="subcellular location">
    <subcellularLocation>
        <location evidence="1">Fimbrium</location>
    </subcellularLocation>
</comment>
<protein>
    <submittedName>
        <fullName evidence="6">Long polar fimbrial protein LpfE</fullName>
    </submittedName>
</protein>
<comment type="caution">
    <text evidence="6">The sequence shown here is derived from an EMBL/GenBank/DDBJ whole genome shotgun (WGS) entry which is preliminary data.</text>
</comment>
<feature type="domain" description="Fimbrial-type adhesion" evidence="5">
    <location>
        <begin position="34"/>
        <end position="175"/>
    </location>
</feature>
<dbReference type="Gene3D" id="2.60.40.1090">
    <property type="entry name" value="Fimbrial-type adhesion domain"/>
    <property type="match status" value="1"/>
</dbReference>
<dbReference type="PANTHER" id="PTHR33420">
    <property type="entry name" value="FIMBRIAL SUBUNIT ELFA-RELATED"/>
    <property type="match status" value="1"/>
</dbReference>
<dbReference type="NCBIfam" id="NF011752">
    <property type="entry name" value="PRK15205.1"/>
    <property type="match status" value="1"/>
</dbReference>
<dbReference type="InterPro" id="IPR008966">
    <property type="entry name" value="Adhesion_dom_sf"/>
</dbReference>
<gene>
    <name evidence="6" type="primary">lpfE</name>
    <name evidence="6" type="ORF">HV245_11515</name>
</gene>
<dbReference type="AlphaFoldDB" id="A0A7W3FZA6"/>
<keyword evidence="4" id="KW-0281">Fimbrium</keyword>
<evidence type="ECO:0000256" key="2">
    <source>
        <dbReference type="ARBA" id="ARBA00006671"/>
    </source>
</evidence>
<sequence>MRRNILLVLLPLLALTSCINVEAKTSLGEVGKLTFSLAVVAKGCEFESSDLEVDMGKMTLTKPISVGQVLKERNFAISLKDCDGTAKAKVTMDGLPDASDSSLFALDPGGAAGVALKIVDGKGTQQIPKVAGGAEIEWPVTGATSQLDYAASYVVVNANATSGIANALVNFSVEYE</sequence>
<evidence type="ECO:0000313" key="6">
    <source>
        <dbReference type="EMBL" id="MBA7898785.1"/>
    </source>
</evidence>
<dbReference type="InterPro" id="IPR050263">
    <property type="entry name" value="Bact_Fimbrial_Adh_Pro"/>
</dbReference>
<evidence type="ECO:0000256" key="1">
    <source>
        <dbReference type="ARBA" id="ARBA00004561"/>
    </source>
</evidence>
<keyword evidence="3" id="KW-0732">Signal</keyword>
<evidence type="ECO:0000256" key="3">
    <source>
        <dbReference type="ARBA" id="ARBA00022729"/>
    </source>
</evidence>
<dbReference type="InterPro" id="IPR000259">
    <property type="entry name" value="Adhesion_dom_fimbrial"/>
</dbReference>
<name>A0A7W3FZA6_9ESCH</name>
<dbReference type="InterPro" id="IPR036937">
    <property type="entry name" value="Adhesion_dom_fimbrial_sf"/>
</dbReference>
<evidence type="ECO:0000313" key="7">
    <source>
        <dbReference type="Proteomes" id="UP000518474"/>
    </source>
</evidence>
<dbReference type="GO" id="GO:0043709">
    <property type="term" value="P:cell adhesion involved in single-species biofilm formation"/>
    <property type="evidence" value="ECO:0007669"/>
    <property type="project" value="TreeGrafter"/>
</dbReference>
<dbReference type="GO" id="GO:0009289">
    <property type="term" value="C:pilus"/>
    <property type="evidence" value="ECO:0007669"/>
    <property type="project" value="UniProtKB-SubCell"/>
</dbReference>
<dbReference type="PANTHER" id="PTHR33420:SF12">
    <property type="entry name" value="FIMBRIN-LIKE PROTEIN FIMI-RELATED"/>
    <property type="match status" value="1"/>
</dbReference>
<proteinExistence type="inferred from homology"/>
<dbReference type="Proteomes" id="UP000518474">
    <property type="component" value="Unassembled WGS sequence"/>
</dbReference>
<dbReference type="EMBL" id="JABXPT010000004">
    <property type="protein sequence ID" value="MBA7898785.1"/>
    <property type="molecule type" value="Genomic_DNA"/>
</dbReference>
<dbReference type="RefSeq" id="WP_001253844.1">
    <property type="nucleotide sequence ID" value="NZ_CACSXJ020000017.1"/>
</dbReference>
<dbReference type="Pfam" id="PF00419">
    <property type="entry name" value="Fimbrial"/>
    <property type="match status" value="1"/>
</dbReference>
<comment type="similarity">
    <text evidence="2">Belongs to the fimbrial protein family.</text>
</comment>
<accession>A0A7W3FZA6</accession>
<evidence type="ECO:0000259" key="5">
    <source>
        <dbReference type="Pfam" id="PF00419"/>
    </source>
</evidence>
<dbReference type="PROSITE" id="PS51257">
    <property type="entry name" value="PROKAR_LIPOPROTEIN"/>
    <property type="match status" value="1"/>
</dbReference>
<organism evidence="6 7">
    <name type="scientific">Escherichia marmotae</name>
    <dbReference type="NCBI Taxonomy" id="1499973"/>
    <lineage>
        <taxon>Bacteria</taxon>
        <taxon>Pseudomonadati</taxon>
        <taxon>Pseudomonadota</taxon>
        <taxon>Gammaproteobacteria</taxon>
        <taxon>Enterobacterales</taxon>
        <taxon>Enterobacteriaceae</taxon>
        <taxon>Escherichia</taxon>
    </lineage>
</organism>
<reference evidence="6 7" key="1">
    <citation type="submission" date="2020-06" db="EMBL/GenBank/DDBJ databases">
        <title>REHAB project genomes.</title>
        <authorList>
            <person name="Shaw L.P."/>
        </authorList>
    </citation>
    <scope>NUCLEOTIDE SEQUENCE [LARGE SCALE GENOMIC DNA]</scope>
    <source>
        <strain evidence="6 7">RHBSTW-00604</strain>
    </source>
</reference>